<proteinExistence type="predicted"/>
<feature type="compositionally biased region" description="Low complexity" evidence="2">
    <location>
        <begin position="38"/>
        <end position="53"/>
    </location>
</feature>
<dbReference type="Proteomes" id="UP001596378">
    <property type="component" value="Unassembled WGS sequence"/>
</dbReference>
<evidence type="ECO:0000313" key="4">
    <source>
        <dbReference type="EMBL" id="MFC7149767.1"/>
    </source>
</evidence>
<keyword evidence="5" id="KW-1185">Reference proteome</keyword>
<evidence type="ECO:0000256" key="2">
    <source>
        <dbReference type="SAM" id="MobiDB-lite"/>
    </source>
</evidence>
<feature type="region of interest" description="Disordered" evidence="2">
    <location>
        <begin position="32"/>
        <end position="59"/>
    </location>
</feature>
<dbReference type="InterPro" id="IPR050490">
    <property type="entry name" value="Bact_solute-bd_prot1"/>
</dbReference>
<evidence type="ECO:0000313" key="5">
    <source>
        <dbReference type="Proteomes" id="UP001596378"/>
    </source>
</evidence>
<dbReference type="RefSeq" id="WP_378049211.1">
    <property type="nucleotide sequence ID" value="NZ_JBHMDN010000020.1"/>
</dbReference>
<gene>
    <name evidence="4" type="ORF">ACFQMJ_14680</name>
</gene>
<dbReference type="PANTHER" id="PTHR43649:SF33">
    <property type="entry name" value="POLYGALACTURONAN_RHAMNOGALACTURONAN-BINDING PROTEIN YTCQ"/>
    <property type="match status" value="1"/>
</dbReference>
<dbReference type="PANTHER" id="PTHR43649">
    <property type="entry name" value="ARABINOSE-BINDING PROTEIN-RELATED"/>
    <property type="match status" value="1"/>
</dbReference>
<dbReference type="EMBL" id="JBHTAI010000008">
    <property type="protein sequence ID" value="MFC7149767.1"/>
    <property type="molecule type" value="Genomic_DNA"/>
</dbReference>
<organism evidence="4 5">
    <name type="scientific">Cohnella cellulosilytica</name>
    <dbReference type="NCBI Taxonomy" id="986710"/>
    <lineage>
        <taxon>Bacteria</taxon>
        <taxon>Bacillati</taxon>
        <taxon>Bacillota</taxon>
        <taxon>Bacilli</taxon>
        <taxon>Bacillales</taxon>
        <taxon>Paenibacillaceae</taxon>
        <taxon>Cohnella</taxon>
    </lineage>
</organism>
<comment type="caution">
    <text evidence="4">The sequence shown here is derived from an EMBL/GenBank/DDBJ whole genome shotgun (WGS) entry which is preliminary data.</text>
</comment>
<dbReference type="SUPFAM" id="SSF53850">
    <property type="entry name" value="Periplasmic binding protein-like II"/>
    <property type="match status" value="1"/>
</dbReference>
<keyword evidence="1 3" id="KW-0732">Signal</keyword>
<evidence type="ECO:0000256" key="3">
    <source>
        <dbReference type="SAM" id="SignalP"/>
    </source>
</evidence>
<sequence>MKFQASRTSKAAALALTAAMMTFVAAGCSGGGNDKEAASPSASAPAASSDAPSQEGAEVSYPLKTDKTLTYWAEYNTTKSTIDEVPFFQEWQQRTGVPLKFISPPTGQSKDALNILLASGDLPDMIEFDWFNFPGGPEKAIADGYILRLNDVIDQYAPNLKKFLQEHPDIDKMLKTDSGSYYTFPFLRGDPMLQVYQGPIIRGDWLKELNLPVPETIEEWHTTLQAFKEQKGAVSPLSYIFSGEFLNNGAFVGAFDTTRGWFQEDGQVRFGPMQPGYKEFLSTFRQWYTEGLLDKNIANVDGKALDANITTGETGATVQNSGGGIGKWMPLLQEKDSDAELVAAPYPVLRKGDMPKFGQKDPQFSNNGNVAITSSSQNVELAARLLDWGYSEEGHMYFNFGQEGVSYEMKDGAPVYTDLLMNNPEKLSPSQAMSLYIRANFAGPFVQDKRYITQYLALSQQKQALEVWSKTDIDKYKVPPVTPTPEEASELAQIMNDVNTLVDEMTLKIILGNEPIDAYDGYMDKLKSLKIDRAVEIQQTALDRYSQR</sequence>
<dbReference type="PROSITE" id="PS51257">
    <property type="entry name" value="PROKAR_LIPOPROTEIN"/>
    <property type="match status" value="1"/>
</dbReference>
<name>A0ABW2F969_9BACL</name>
<reference evidence="5" key="1">
    <citation type="journal article" date="2019" name="Int. J. Syst. Evol. Microbiol.">
        <title>The Global Catalogue of Microorganisms (GCM) 10K type strain sequencing project: providing services to taxonomists for standard genome sequencing and annotation.</title>
        <authorList>
            <consortium name="The Broad Institute Genomics Platform"/>
            <consortium name="The Broad Institute Genome Sequencing Center for Infectious Disease"/>
            <person name="Wu L."/>
            <person name="Ma J."/>
        </authorList>
    </citation>
    <scope>NUCLEOTIDE SEQUENCE [LARGE SCALE GENOMIC DNA]</scope>
    <source>
        <strain evidence="5">KCTC 12907</strain>
    </source>
</reference>
<dbReference type="Gene3D" id="3.40.190.10">
    <property type="entry name" value="Periplasmic binding protein-like II"/>
    <property type="match status" value="2"/>
</dbReference>
<accession>A0ABW2F969</accession>
<protein>
    <submittedName>
        <fullName evidence="4">ABC transporter substrate-binding protein</fullName>
    </submittedName>
</protein>
<feature type="chain" id="PRO_5047382945" evidence="3">
    <location>
        <begin position="27"/>
        <end position="548"/>
    </location>
</feature>
<evidence type="ECO:0000256" key="1">
    <source>
        <dbReference type="ARBA" id="ARBA00022729"/>
    </source>
</evidence>
<feature type="signal peptide" evidence="3">
    <location>
        <begin position="1"/>
        <end position="26"/>
    </location>
</feature>